<evidence type="ECO:0000313" key="2">
    <source>
        <dbReference type="Proteomes" id="UP000663868"/>
    </source>
</evidence>
<organism evidence="1 2">
    <name type="scientific">Adineta steineri</name>
    <dbReference type="NCBI Taxonomy" id="433720"/>
    <lineage>
        <taxon>Eukaryota</taxon>
        <taxon>Metazoa</taxon>
        <taxon>Spiralia</taxon>
        <taxon>Gnathifera</taxon>
        <taxon>Rotifera</taxon>
        <taxon>Eurotatoria</taxon>
        <taxon>Bdelloidea</taxon>
        <taxon>Adinetida</taxon>
        <taxon>Adinetidae</taxon>
        <taxon>Adineta</taxon>
    </lineage>
</organism>
<gene>
    <name evidence="1" type="ORF">KXQ929_LOCUS21838</name>
</gene>
<protein>
    <submittedName>
        <fullName evidence="1">Uncharacterized protein</fullName>
    </submittedName>
</protein>
<proteinExistence type="predicted"/>
<comment type="caution">
    <text evidence="1">The sequence shown here is derived from an EMBL/GenBank/DDBJ whole genome shotgun (WGS) entry which is preliminary data.</text>
</comment>
<dbReference type="AlphaFoldDB" id="A0A819GFK3"/>
<dbReference type="Proteomes" id="UP000663868">
    <property type="component" value="Unassembled WGS sequence"/>
</dbReference>
<dbReference type="EMBL" id="CAJOBB010001629">
    <property type="protein sequence ID" value="CAF3882604.1"/>
    <property type="molecule type" value="Genomic_DNA"/>
</dbReference>
<reference evidence="1" key="1">
    <citation type="submission" date="2021-02" db="EMBL/GenBank/DDBJ databases">
        <authorList>
            <person name="Nowell W R."/>
        </authorList>
    </citation>
    <scope>NUCLEOTIDE SEQUENCE</scope>
</reference>
<feature type="non-terminal residue" evidence="1">
    <location>
        <position position="82"/>
    </location>
</feature>
<name>A0A819GFK3_9BILA</name>
<evidence type="ECO:0000313" key="1">
    <source>
        <dbReference type="EMBL" id="CAF3882604.1"/>
    </source>
</evidence>
<sequence>FYFYLILIVTNRPCYKQFLCLFIWRNEIEPWELYEDNNLIQKLASASIVVPANTTRADLIKLAQQHLTQFLGKPKQIPRIRQ</sequence>
<accession>A0A819GFK3</accession>